<dbReference type="PANTHER" id="PTHR12654:SF0">
    <property type="entry name" value="NON-LYSOSOMAL GLUCOSYLCERAMIDASE"/>
    <property type="match status" value="1"/>
</dbReference>
<proteinExistence type="predicted"/>
<sequence length="262" mass="29096">MFCLDGTGSISHVSLRHKPKIFNQPYTYSAISIQGQQNKARVIEGPVPKSKIFGAALTGNGLGHTTFGLPRFNSSTFTSRFPFGKIQFTDDTFDLNVNLTGWSPFIPTDEDSSSLPLAALEYEFTNTSKNSISSVYSFNSINFMAEGSVGEAILKSEKGFTLWQSPNDNNPEQEGAFNASVYDDLTLVNCSWFRGGWFDSQSMAWEDVEKGNYFDRLPLESGTPSPGASIYVPFELKPNETKTIKLLLSWYVPKTNLTYGYT</sequence>
<evidence type="ECO:0000313" key="2">
    <source>
        <dbReference type="EMBL" id="SVC03732.1"/>
    </source>
</evidence>
<dbReference type="Pfam" id="PF12215">
    <property type="entry name" value="Glyco_hydr_116N"/>
    <property type="match status" value="1"/>
</dbReference>
<dbReference type="PANTHER" id="PTHR12654">
    <property type="entry name" value="BILE ACID BETA-GLUCOSIDASE-RELATED"/>
    <property type="match status" value="1"/>
</dbReference>
<gene>
    <name evidence="2" type="ORF">METZ01_LOCUS256586</name>
</gene>
<name>A0A382IX41_9ZZZZ</name>
<feature type="non-terminal residue" evidence="2">
    <location>
        <position position="262"/>
    </location>
</feature>
<dbReference type="InterPro" id="IPR024462">
    <property type="entry name" value="GH116_N"/>
</dbReference>
<protein>
    <recommendedName>
        <fullName evidence="1">Glycosyl-hydrolase family 116 N-terminal domain-containing protein</fullName>
    </recommendedName>
</protein>
<accession>A0A382IX41</accession>
<organism evidence="2">
    <name type="scientific">marine metagenome</name>
    <dbReference type="NCBI Taxonomy" id="408172"/>
    <lineage>
        <taxon>unclassified sequences</taxon>
        <taxon>metagenomes</taxon>
        <taxon>ecological metagenomes</taxon>
    </lineage>
</organism>
<reference evidence="2" key="1">
    <citation type="submission" date="2018-05" db="EMBL/GenBank/DDBJ databases">
        <authorList>
            <person name="Lanie J.A."/>
            <person name="Ng W.-L."/>
            <person name="Kazmierczak K.M."/>
            <person name="Andrzejewski T.M."/>
            <person name="Davidsen T.M."/>
            <person name="Wayne K.J."/>
            <person name="Tettelin H."/>
            <person name="Glass J.I."/>
            <person name="Rusch D."/>
            <person name="Podicherti R."/>
            <person name="Tsui H.-C.T."/>
            <person name="Winkler M.E."/>
        </authorList>
    </citation>
    <scope>NUCLEOTIDE SEQUENCE</scope>
</reference>
<feature type="domain" description="Glycosyl-hydrolase family 116 N-terminal" evidence="1">
    <location>
        <begin position="3"/>
        <end position="258"/>
    </location>
</feature>
<dbReference type="AlphaFoldDB" id="A0A382IX41"/>
<evidence type="ECO:0000259" key="1">
    <source>
        <dbReference type="Pfam" id="PF12215"/>
    </source>
</evidence>
<dbReference type="InterPro" id="IPR052566">
    <property type="entry name" value="Non-lysos_glucosylceramidase"/>
</dbReference>
<dbReference type="EMBL" id="UINC01069955">
    <property type="protein sequence ID" value="SVC03732.1"/>
    <property type="molecule type" value="Genomic_DNA"/>
</dbReference>